<sequence>MAKMMMMMTLFLLSCGGGGGVLAEQKKKEVTVELFGRAESDVTIASYLGGVAFNEFGHLRALTPLDEQKVVRMNRDTLYSFVVLDFGKCTPSGVKLLFPPAENIGDRFVSAEIISQDHDIIATKYLKDDVDGSGIEITPSDVGTDKALILLRTFTDGTDDDLTKAHAVQDLFSVVPINGEEGDESSCQASKEEYMAEVAMWDKDSLATVRDLIKELQKHSNATSGEMFGPNRDELNYLYYLFGTATGWGGQPSEDAVYIYGPSSDIDTSGKVAYQMTIPGAELPLVRDPTTGDFVGFWSITVYDKDGFMEPNALGVNSVNSVTATNDGGPGTTITFAPEAHCVELPTNCLPITPSWNYIIRLYVPEQALIDGSYEMPKLVKMTKED</sequence>
<evidence type="ECO:0000256" key="1">
    <source>
        <dbReference type="SAM" id="SignalP"/>
    </source>
</evidence>
<protein>
    <recommendedName>
        <fullName evidence="6">DUF1254 domain-containing protein</fullName>
    </recommendedName>
</protein>
<dbReference type="Pfam" id="PF06863">
    <property type="entry name" value="DUF1254"/>
    <property type="match status" value="1"/>
</dbReference>
<dbReference type="InterPro" id="IPR010621">
    <property type="entry name" value="DUF1214"/>
</dbReference>
<dbReference type="PROSITE" id="PS51257">
    <property type="entry name" value="PROKAR_LIPOPROTEIN"/>
    <property type="match status" value="1"/>
</dbReference>
<feature type="domain" description="DUF1214" evidence="2">
    <location>
        <begin position="268"/>
        <end position="367"/>
    </location>
</feature>
<dbReference type="PANTHER" id="PTHR36509:SF2">
    <property type="entry name" value="BLL3101 PROTEIN"/>
    <property type="match status" value="1"/>
</dbReference>
<feature type="chain" id="PRO_5032744202" description="DUF1254 domain-containing protein" evidence="1">
    <location>
        <begin position="24"/>
        <end position="386"/>
    </location>
</feature>
<dbReference type="Pfam" id="PF06742">
    <property type="entry name" value="DUF1214"/>
    <property type="match status" value="1"/>
</dbReference>
<dbReference type="InterPro" id="IPR037049">
    <property type="entry name" value="DUF1214_C_sf"/>
</dbReference>
<dbReference type="Gene3D" id="2.60.120.600">
    <property type="entry name" value="Domain of unknown function DUF1214, C-terminal domain"/>
    <property type="match status" value="1"/>
</dbReference>
<evidence type="ECO:0000313" key="5">
    <source>
        <dbReference type="Proteomes" id="UP000660262"/>
    </source>
</evidence>
<feature type="domain" description="DUF1254" evidence="3">
    <location>
        <begin position="53"/>
        <end position="176"/>
    </location>
</feature>
<reference evidence="4" key="1">
    <citation type="submission" date="2020-10" db="EMBL/GenBank/DDBJ databases">
        <title>Unveiling of a novel bifunctional photoreceptor, Dualchrome1, isolated from a cosmopolitan green alga.</title>
        <authorList>
            <person name="Suzuki S."/>
            <person name="Kawachi M."/>
        </authorList>
    </citation>
    <scope>NUCLEOTIDE SEQUENCE</scope>
    <source>
        <strain evidence="4">NIES 2893</strain>
    </source>
</reference>
<evidence type="ECO:0000313" key="4">
    <source>
        <dbReference type="EMBL" id="GHP07510.1"/>
    </source>
</evidence>
<organism evidence="4 5">
    <name type="scientific">Pycnococcus provasolii</name>
    <dbReference type="NCBI Taxonomy" id="41880"/>
    <lineage>
        <taxon>Eukaryota</taxon>
        <taxon>Viridiplantae</taxon>
        <taxon>Chlorophyta</taxon>
        <taxon>Pseudoscourfieldiophyceae</taxon>
        <taxon>Pseudoscourfieldiales</taxon>
        <taxon>Pycnococcaceae</taxon>
        <taxon>Pycnococcus</taxon>
    </lineage>
</organism>
<dbReference type="OrthoDB" id="2018289at2759"/>
<dbReference type="Proteomes" id="UP000660262">
    <property type="component" value="Unassembled WGS sequence"/>
</dbReference>
<evidence type="ECO:0008006" key="6">
    <source>
        <dbReference type="Google" id="ProtNLM"/>
    </source>
</evidence>
<evidence type="ECO:0000259" key="2">
    <source>
        <dbReference type="Pfam" id="PF06742"/>
    </source>
</evidence>
<name>A0A830HNY8_9CHLO</name>
<evidence type="ECO:0000259" key="3">
    <source>
        <dbReference type="Pfam" id="PF06863"/>
    </source>
</evidence>
<dbReference type="SUPFAM" id="SSF160935">
    <property type="entry name" value="VPA0735-like"/>
    <property type="match status" value="1"/>
</dbReference>
<proteinExistence type="predicted"/>
<comment type="caution">
    <text evidence="4">The sequence shown here is derived from an EMBL/GenBank/DDBJ whole genome shotgun (WGS) entry which is preliminary data.</text>
</comment>
<dbReference type="InterPro" id="IPR010679">
    <property type="entry name" value="DUF1254"/>
</dbReference>
<keyword evidence="1" id="KW-0732">Signal</keyword>
<keyword evidence="5" id="KW-1185">Reference proteome</keyword>
<dbReference type="PANTHER" id="PTHR36509">
    <property type="entry name" value="BLL3101 PROTEIN"/>
    <property type="match status" value="1"/>
</dbReference>
<accession>A0A830HNY8</accession>
<dbReference type="AlphaFoldDB" id="A0A830HNY8"/>
<gene>
    <name evidence="4" type="ORF">PPROV_000625200</name>
</gene>
<feature type="signal peptide" evidence="1">
    <location>
        <begin position="1"/>
        <end position="23"/>
    </location>
</feature>
<dbReference type="EMBL" id="BNJQ01000017">
    <property type="protein sequence ID" value="GHP07510.1"/>
    <property type="molecule type" value="Genomic_DNA"/>
</dbReference>